<gene>
    <name evidence="1" type="ORF">GBAR_LOCUS26247</name>
</gene>
<sequence>VSLSLEELTFDLCSDGEYSFEVSTSPIPITTHDVQRATVSSVRDDSEIIVTAEFLKNTTARGCFVVLQSGNESTADVFRVLLRPGPNTTLLTSTISDTPSSTYRALFYDLEEDGLPNRSPAYQPNNVITVNRNDLVVQMRCGFKEGIEGASCVLVYREHGNKTLVVEEYPLNTVFPVILTVDGDQYTFAVFGKSSFDLEERPIVTELSELVPQHTQTEVITSDEEGIMDTQVVANIHRYGTSRCYDMSHSSVGANGGSQTVPRPQEEAICRYIGWVWCVTVCHVNSPPAPVAVYDEVVLPLTTTSSIPTEPSHTTTIPTTGNVAYETTTPINTAHNSNPTRELCSSWRVTPDVDDDGLVIEEPPSPEGPDVTYQLRADNRYSFMVSLSIFTSEIALSRINFTTNDVQSAAAATTKGTNNEITFTGEFIESTTAQGCFVVLECEYGNPDVFRALLLPDDSSTSVQNHIADAESQFLNNGSLYWNETAVKMNSVLVLLVVVRQCHTHRKKQSAVPVAVYDEVVPTPTTTSSIPTEPSHTTTIPTTGNVAYETTTPINTAHNCSCIPPPVLAIESSTVILEPDGPDSLVGDLSDTNNASSVTISWSAPFSLDVTGVDPDIWYSVLIYNVTDENNPTAILCTDCINITETHYTFTPECFNKLLIFLSTAATFDVQNATVNAASNGIVVTVNFIANTTATGCFTVLQSEDGSPDEFRALSRPESETTLVATIDNVPPSTYTALFYDLEQDGLPNSNVAYVGSQITVAGAAVNVRCEFKEGIEGASCVLVYREYDNKTLVVKEYPQNTVFPVTLTVGGDLEKYTFALFGRNNSDIDGRPIVTKKLFASPSTSSPSTPSPTLEPTVPPRGPAGSLFVLQFNVAQLCYHELWLLYR</sequence>
<dbReference type="AlphaFoldDB" id="A0AA35TGE3"/>
<reference evidence="1" key="1">
    <citation type="submission" date="2023-03" db="EMBL/GenBank/DDBJ databases">
        <authorList>
            <person name="Steffen K."/>
            <person name="Cardenas P."/>
        </authorList>
    </citation>
    <scope>NUCLEOTIDE SEQUENCE</scope>
</reference>
<evidence type="ECO:0000313" key="1">
    <source>
        <dbReference type="EMBL" id="CAI8047492.1"/>
    </source>
</evidence>
<feature type="non-terminal residue" evidence="1">
    <location>
        <position position="1"/>
    </location>
</feature>
<dbReference type="EMBL" id="CASHTH010003645">
    <property type="protein sequence ID" value="CAI8047492.1"/>
    <property type="molecule type" value="Genomic_DNA"/>
</dbReference>
<keyword evidence="2" id="KW-1185">Reference proteome</keyword>
<dbReference type="Proteomes" id="UP001174909">
    <property type="component" value="Unassembled WGS sequence"/>
</dbReference>
<comment type="caution">
    <text evidence="1">The sequence shown here is derived from an EMBL/GenBank/DDBJ whole genome shotgun (WGS) entry which is preliminary data.</text>
</comment>
<accession>A0AA35TGE3</accession>
<name>A0AA35TGE3_GEOBA</name>
<organism evidence="1 2">
    <name type="scientific">Geodia barretti</name>
    <name type="common">Barrett's horny sponge</name>
    <dbReference type="NCBI Taxonomy" id="519541"/>
    <lineage>
        <taxon>Eukaryota</taxon>
        <taxon>Metazoa</taxon>
        <taxon>Porifera</taxon>
        <taxon>Demospongiae</taxon>
        <taxon>Heteroscleromorpha</taxon>
        <taxon>Tetractinellida</taxon>
        <taxon>Astrophorina</taxon>
        <taxon>Geodiidae</taxon>
        <taxon>Geodia</taxon>
    </lineage>
</organism>
<protein>
    <submittedName>
        <fullName evidence="1">Uncharacterized protein</fullName>
    </submittedName>
</protein>
<proteinExistence type="predicted"/>
<evidence type="ECO:0000313" key="2">
    <source>
        <dbReference type="Proteomes" id="UP001174909"/>
    </source>
</evidence>